<dbReference type="Proteomes" id="UP001157006">
    <property type="component" value="Chromosome 4"/>
</dbReference>
<evidence type="ECO:0000313" key="15">
    <source>
        <dbReference type="EMBL" id="CAI8609820.1"/>
    </source>
</evidence>
<evidence type="ECO:0000256" key="8">
    <source>
        <dbReference type="ARBA" id="ARBA00022970"/>
    </source>
</evidence>
<dbReference type="GO" id="GO:0005886">
    <property type="term" value="C:plasma membrane"/>
    <property type="evidence" value="ECO:0007669"/>
    <property type="project" value="UniProtKB-SubCell"/>
</dbReference>
<dbReference type="GO" id="GO:0009734">
    <property type="term" value="P:auxin-activated signaling pathway"/>
    <property type="evidence" value="ECO:0007669"/>
    <property type="project" value="UniProtKB-KW"/>
</dbReference>
<dbReference type="PANTHER" id="PTHR48017">
    <property type="entry name" value="OS05G0424000 PROTEIN-RELATED"/>
    <property type="match status" value="1"/>
</dbReference>
<feature type="transmembrane region" description="Helical" evidence="13">
    <location>
        <begin position="119"/>
        <end position="141"/>
    </location>
</feature>
<evidence type="ECO:0000256" key="4">
    <source>
        <dbReference type="ARBA" id="ARBA00022448"/>
    </source>
</evidence>
<comment type="subcellular location">
    <subcellularLocation>
        <location evidence="2">Cell membrane</location>
    </subcellularLocation>
    <subcellularLocation>
        <location evidence="1">Endomembrane system</location>
        <topology evidence="1">Multi-pass membrane protein</topology>
    </subcellularLocation>
</comment>
<evidence type="ECO:0000259" key="14">
    <source>
        <dbReference type="Pfam" id="PF01490"/>
    </source>
</evidence>
<evidence type="ECO:0000256" key="6">
    <source>
        <dbReference type="ARBA" id="ARBA00022692"/>
    </source>
</evidence>
<proteinExistence type="inferred from homology"/>
<dbReference type="EMBL" id="OX451739">
    <property type="protein sequence ID" value="CAI8609820.1"/>
    <property type="molecule type" value="Genomic_DNA"/>
</dbReference>
<evidence type="ECO:0000256" key="9">
    <source>
        <dbReference type="ARBA" id="ARBA00022989"/>
    </source>
</evidence>
<feature type="transmembrane region" description="Helical" evidence="13">
    <location>
        <begin position="345"/>
        <end position="362"/>
    </location>
</feature>
<comment type="function">
    <text evidence="12">Carrier protein involved in proton-driven auxin influx. Mediates the formation of auxin gradient from developing leaves (site of auxin biosynthesis) to tips by contributing to the loading of auxin in vascular tissues and facilitating acropetal (base to tip) auxin transport within inner tissues of the root apex, and basipetal (tip to base) auxin transport within outer tissues of the root apex. May be involved in lateral roots and nodules formation.</text>
</comment>
<organism evidence="15 16">
    <name type="scientific">Vicia faba</name>
    <name type="common">Broad bean</name>
    <name type="synonym">Faba vulgaris</name>
    <dbReference type="NCBI Taxonomy" id="3906"/>
    <lineage>
        <taxon>Eukaryota</taxon>
        <taxon>Viridiplantae</taxon>
        <taxon>Streptophyta</taxon>
        <taxon>Embryophyta</taxon>
        <taxon>Tracheophyta</taxon>
        <taxon>Spermatophyta</taxon>
        <taxon>Magnoliopsida</taxon>
        <taxon>eudicotyledons</taxon>
        <taxon>Gunneridae</taxon>
        <taxon>Pentapetalae</taxon>
        <taxon>rosids</taxon>
        <taxon>fabids</taxon>
        <taxon>Fabales</taxon>
        <taxon>Fabaceae</taxon>
        <taxon>Papilionoideae</taxon>
        <taxon>50 kb inversion clade</taxon>
        <taxon>NPAAA clade</taxon>
        <taxon>Hologalegina</taxon>
        <taxon>IRL clade</taxon>
        <taxon>Fabeae</taxon>
        <taxon>Vicia</taxon>
    </lineage>
</organism>
<gene>
    <name evidence="15" type="ORF">VFH_IV151880</name>
</gene>
<keyword evidence="9 13" id="KW-1133">Transmembrane helix</keyword>
<dbReference type="AlphaFoldDB" id="A0AAV1AGZ6"/>
<evidence type="ECO:0000256" key="11">
    <source>
        <dbReference type="ARBA" id="ARBA00023294"/>
    </source>
</evidence>
<evidence type="ECO:0000256" key="1">
    <source>
        <dbReference type="ARBA" id="ARBA00004127"/>
    </source>
</evidence>
<evidence type="ECO:0000256" key="7">
    <source>
        <dbReference type="ARBA" id="ARBA00022847"/>
    </source>
</evidence>
<dbReference type="GO" id="GO:0015293">
    <property type="term" value="F:symporter activity"/>
    <property type="evidence" value="ECO:0007669"/>
    <property type="project" value="UniProtKB-KW"/>
</dbReference>
<comment type="similarity">
    <text evidence="3">Belongs to the amino acid/polyamine transporter 2 family. Amino acid/auxin permease (AAAP) (TC 2.A.18.1) subfamily.</text>
</comment>
<evidence type="ECO:0000256" key="5">
    <source>
        <dbReference type="ARBA" id="ARBA00022475"/>
    </source>
</evidence>
<feature type="transmembrane region" description="Helical" evidence="13">
    <location>
        <begin position="162"/>
        <end position="181"/>
    </location>
</feature>
<reference evidence="15 16" key="1">
    <citation type="submission" date="2023-01" db="EMBL/GenBank/DDBJ databases">
        <authorList>
            <person name="Kreplak J."/>
        </authorList>
    </citation>
    <scope>NUCLEOTIDE SEQUENCE [LARGE SCALE GENOMIC DNA]</scope>
</reference>
<keyword evidence="11" id="KW-0927">Auxin signaling pathway</keyword>
<dbReference type="InterPro" id="IPR013057">
    <property type="entry name" value="AA_transpt_TM"/>
</dbReference>
<sequence length="410" mass="46224">MDVEQRPSNDNSLTLNLEHDQQHGTLNDSYDVSTAHTIDQDSWQQVGLMLVTGFNCGWIFSFSNLIMVPLGWTWGVILLFVVGLYTAYANWLLAAFHFIDGRRFIRYRDLMGFVYGKKMYHLTWISQFLTLLLGNMGFILLGGKALKEINSEFSDSPLRLQYFIVITGVAYLIFSFSIPTLSSMRNWLGVSAVVTTAYIAFLLAVAVKDGKSNPNKDFTISGSKVNKVFNSFGAISAIIVTNTSGMLPEIQSTLRKPAVKNMRKALFSQYTVGALFYYGVTVIGYWAYGSMVSSYLPENLSGPRWINVIVNVIVFLQSVVSQHMFVAPIHEAMDTRFLEIGKGSFSLVPLTFMFPSMIFLKVKGKTARTKKKAWHWINIVFSFLLTIATTISALRFIINNIQKYQFFADA</sequence>
<evidence type="ECO:0000256" key="13">
    <source>
        <dbReference type="SAM" id="Phobius"/>
    </source>
</evidence>
<dbReference type="Pfam" id="PF01490">
    <property type="entry name" value="Aa_trans"/>
    <property type="match status" value="1"/>
</dbReference>
<keyword evidence="16" id="KW-1185">Reference proteome</keyword>
<feature type="transmembrane region" description="Helical" evidence="13">
    <location>
        <begin position="187"/>
        <end position="207"/>
    </location>
</feature>
<evidence type="ECO:0000256" key="12">
    <source>
        <dbReference type="ARBA" id="ARBA00045588"/>
    </source>
</evidence>
<evidence type="ECO:0000313" key="16">
    <source>
        <dbReference type="Proteomes" id="UP001157006"/>
    </source>
</evidence>
<keyword evidence="10 13" id="KW-0472">Membrane</keyword>
<keyword evidence="7" id="KW-0769">Symport</keyword>
<keyword evidence="5" id="KW-1003">Cell membrane</keyword>
<feature type="transmembrane region" description="Helical" evidence="13">
    <location>
        <begin position="374"/>
        <end position="398"/>
    </location>
</feature>
<feature type="transmembrane region" description="Helical" evidence="13">
    <location>
        <begin position="267"/>
        <end position="288"/>
    </location>
</feature>
<name>A0AAV1AGZ6_VICFA</name>
<feature type="transmembrane region" description="Helical" evidence="13">
    <location>
        <begin position="46"/>
        <end position="67"/>
    </location>
</feature>
<feature type="transmembrane region" description="Helical" evidence="13">
    <location>
        <begin position="74"/>
        <end position="99"/>
    </location>
</feature>
<accession>A0AAV1AGZ6</accession>
<protein>
    <recommendedName>
        <fullName evidence="14">Amino acid transporter transmembrane domain-containing protein</fullName>
    </recommendedName>
</protein>
<keyword evidence="4" id="KW-0813">Transport</keyword>
<evidence type="ECO:0000256" key="2">
    <source>
        <dbReference type="ARBA" id="ARBA00004236"/>
    </source>
</evidence>
<dbReference type="GO" id="GO:0006865">
    <property type="term" value="P:amino acid transport"/>
    <property type="evidence" value="ECO:0007669"/>
    <property type="project" value="UniProtKB-KW"/>
</dbReference>
<evidence type="ECO:0000256" key="10">
    <source>
        <dbReference type="ARBA" id="ARBA00023136"/>
    </source>
</evidence>
<feature type="transmembrane region" description="Helical" evidence="13">
    <location>
        <begin position="228"/>
        <end position="247"/>
    </location>
</feature>
<dbReference type="GO" id="GO:0012505">
    <property type="term" value="C:endomembrane system"/>
    <property type="evidence" value="ECO:0007669"/>
    <property type="project" value="UniProtKB-SubCell"/>
</dbReference>
<feature type="domain" description="Amino acid transporter transmembrane" evidence="14">
    <location>
        <begin position="40"/>
        <end position="337"/>
    </location>
</feature>
<keyword evidence="6 13" id="KW-0812">Transmembrane</keyword>
<feature type="transmembrane region" description="Helical" evidence="13">
    <location>
        <begin position="308"/>
        <end position="325"/>
    </location>
</feature>
<evidence type="ECO:0000256" key="3">
    <source>
        <dbReference type="ARBA" id="ARBA00005590"/>
    </source>
</evidence>
<keyword evidence="8" id="KW-0029">Amino-acid transport</keyword>